<name>A0A3G5AFA3_9VIRU</name>
<organism evidence="1">
    <name type="scientific">Solivirus sp</name>
    <dbReference type="NCBI Taxonomy" id="2487772"/>
    <lineage>
        <taxon>Viruses</taxon>
        <taxon>Pithoviruses</taxon>
    </lineage>
</organism>
<protein>
    <submittedName>
        <fullName evidence="1">Uncharacterized protein</fullName>
    </submittedName>
</protein>
<proteinExistence type="predicted"/>
<sequence length="132" mass="15024">MSSGNWKSEIVTRFGGNNIKFESESIGDGANAKWRSKLFIKGECVFTSENYGNKKSAENEMARKFLEQTRVPSTSSTSTEIEAKISKRSWVQDAAELDERWEAQDRLNSEMAKHIAALYSQIHMLTELLQKK</sequence>
<dbReference type="EMBL" id="MK072489">
    <property type="protein sequence ID" value="AYV85896.1"/>
    <property type="molecule type" value="Genomic_DNA"/>
</dbReference>
<accession>A0A3G5AFA3</accession>
<evidence type="ECO:0000313" key="1">
    <source>
        <dbReference type="EMBL" id="AYV85896.1"/>
    </source>
</evidence>
<reference evidence="1" key="1">
    <citation type="submission" date="2018-10" db="EMBL/GenBank/DDBJ databases">
        <title>Hidden diversity of soil giant viruses.</title>
        <authorList>
            <person name="Schulz F."/>
            <person name="Alteio L."/>
            <person name="Goudeau D."/>
            <person name="Ryan E.M."/>
            <person name="Malmstrom R.R."/>
            <person name="Blanchard J."/>
            <person name="Woyke T."/>
        </authorList>
    </citation>
    <scope>NUCLEOTIDE SEQUENCE</scope>
    <source>
        <strain evidence="1">SOV1</strain>
    </source>
</reference>
<gene>
    <name evidence="1" type="ORF">Solivirus1_53</name>
</gene>